<dbReference type="Gene3D" id="1.10.10.10">
    <property type="entry name" value="Winged helix-like DNA-binding domain superfamily/Winged helix DNA-binding domain"/>
    <property type="match status" value="1"/>
</dbReference>
<reference evidence="11 12" key="1">
    <citation type="submission" date="2016-10" db="EMBL/GenBank/DDBJ databases">
        <title>Draft genome sequences of four alkaliphilic bacteria belonging to the Anaerobacillus genus.</title>
        <authorList>
            <person name="Bassil N.M."/>
            <person name="Lloyd J.R."/>
        </authorList>
    </citation>
    <scope>NUCLEOTIDE SEQUENCE [LARGE SCALE GENOMIC DNA]</scope>
    <source>
        <strain evidence="11 12">DSM 18345</strain>
    </source>
</reference>
<dbReference type="GO" id="GO:0000156">
    <property type="term" value="F:phosphorelay response regulator activity"/>
    <property type="evidence" value="ECO:0007669"/>
    <property type="project" value="TreeGrafter"/>
</dbReference>
<dbReference type="GO" id="GO:0032993">
    <property type="term" value="C:protein-DNA complex"/>
    <property type="evidence" value="ECO:0007669"/>
    <property type="project" value="TreeGrafter"/>
</dbReference>
<dbReference type="SMART" id="SM00862">
    <property type="entry name" value="Trans_reg_C"/>
    <property type="match status" value="1"/>
</dbReference>
<dbReference type="RefSeq" id="WP_071308334.1">
    <property type="nucleotide sequence ID" value="NZ_MLQR01000001.1"/>
</dbReference>
<dbReference type="Proteomes" id="UP000179524">
    <property type="component" value="Unassembled WGS sequence"/>
</dbReference>
<keyword evidence="2 7" id="KW-0597">Phosphoprotein</keyword>
<dbReference type="Gene3D" id="3.40.50.2300">
    <property type="match status" value="1"/>
</dbReference>
<dbReference type="InterPro" id="IPR001789">
    <property type="entry name" value="Sig_transdc_resp-reg_receiver"/>
</dbReference>
<evidence type="ECO:0000256" key="7">
    <source>
        <dbReference type="PROSITE-ProRule" id="PRU00169"/>
    </source>
</evidence>
<evidence type="ECO:0000256" key="5">
    <source>
        <dbReference type="ARBA" id="ARBA00023125"/>
    </source>
</evidence>
<dbReference type="Pfam" id="PF00486">
    <property type="entry name" value="Trans_reg_C"/>
    <property type="match status" value="1"/>
</dbReference>
<dbReference type="InterPro" id="IPR001867">
    <property type="entry name" value="OmpR/PhoB-type_DNA-bd"/>
</dbReference>
<dbReference type="OrthoDB" id="9790442at2"/>
<evidence type="ECO:0000259" key="10">
    <source>
        <dbReference type="PROSITE" id="PS51755"/>
    </source>
</evidence>
<dbReference type="SUPFAM" id="SSF46894">
    <property type="entry name" value="C-terminal effector domain of the bipartite response regulators"/>
    <property type="match status" value="1"/>
</dbReference>
<evidence type="ECO:0000313" key="11">
    <source>
        <dbReference type="EMBL" id="OIJ17609.1"/>
    </source>
</evidence>
<keyword evidence="12" id="KW-1185">Reference proteome</keyword>
<sequence length="233" mass="26846">MYKIALVEDDTELSLLISTLLKRYDYEVVVINDFENVLQKLIDLKADVILLDINLPYVDGFHICKQVRKVSIVPIIIISARNNDSDQILGMELGADDYVIKPLNVEVLHSKIKASIRRAYGTFTVEKSNVVFGNFSLDYRTFTVSNEGNKIELTKNEFKILKYLAEKPNELVTRESLLRELWDDISFIDNNTLNVNISRIKNKLKEIGIEEVIHTKRGYGYKFVRTGLEKVNE</sequence>
<evidence type="ECO:0000256" key="4">
    <source>
        <dbReference type="ARBA" id="ARBA00023015"/>
    </source>
</evidence>
<feature type="domain" description="OmpR/PhoB-type" evidence="10">
    <location>
        <begin position="127"/>
        <end position="225"/>
    </location>
</feature>
<dbReference type="InterPro" id="IPR036388">
    <property type="entry name" value="WH-like_DNA-bd_sf"/>
</dbReference>
<name>A0A1S2LYP2_9BACI</name>
<dbReference type="SUPFAM" id="SSF52172">
    <property type="entry name" value="CheY-like"/>
    <property type="match status" value="1"/>
</dbReference>
<proteinExistence type="predicted"/>
<comment type="caution">
    <text evidence="11">The sequence shown here is derived from an EMBL/GenBank/DDBJ whole genome shotgun (WGS) entry which is preliminary data.</text>
</comment>
<evidence type="ECO:0000256" key="3">
    <source>
        <dbReference type="ARBA" id="ARBA00023012"/>
    </source>
</evidence>
<dbReference type="PANTHER" id="PTHR48111:SF43">
    <property type="entry name" value="STAGE 0 SPORULATION PROTEIN A HOMOLOG"/>
    <property type="match status" value="1"/>
</dbReference>
<dbReference type="InterPro" id="IPR039420">
    <property type="entry name" value="WalR-like"/>
</dbReference>
<dbReference type="AlphaFoldDB" id="A0A1S2LYP2"/>
<feature type="domain" description="Response regulatory" evidence="9">
    <location>
        <begin position="3"/>
        <end position="116"/>
    </location>
</feature>
<gene>
    <name evidence="11" type="ORF">BKP37_03745</name>
</gene>
<dbReference type="PROSITE" id="PS50110">
    <property type="entry name" value="RESPONSE_REGULATORY"/>
    <property type="match status" value="1"/>
</dbReference>
<keyword evidence="3" id="KW-0902">Two-component regulatory system</keyword>
<dbReference type="PROSITE" id="PS51755">
    <property type="entry name" value="OMPR_PHOB"/>
    <property type="match status" value="1"/>
</dbReference>
<feature type="DNA-binding region" description="OmpR/PhoB-type" evidence="8">
    <location>
        <begin position="127"/>
        <end position="225"/>
    </location>
</feature>
<feature type="modified residue" description="4-aspartylphosphate" evidence="7">
    <location>
        <position position="52"/>
    </location>
</feature>
<organism evidence="11 12">
    <name type="scientific">Anaerobacillus alkalilacustris</name>
    <dbReference type="NCBI Taxonomy" id="393763"/>
    <lineage>
        <taxon>Bacteria</taxon>
        <taxon>Bacillati</taxon>
        <taxon>Bacillota</taxon>
        <taxon>Bacilli</taxon>
        <taxon>Bacillales</taxon>
        <taxon>Bacillaceae</taxon>
        <taxon>Anaerobacillus</taxon>
    </lineage>
</organism>
<evidence type="ECO:0000256" key="2">
    <source>
        <dbReference type="ARBA" id="ARBA00022553"/>
    </source>
</evidence>
<dbReference type="InterPro" id="IPR011006">
    <property type="entry name" value="CheY-like_superfamily"/>
</dbReference>
<dbReference type="Pfam" id="PF00072">
    <property type="entry name" value="Response_reg"/>
    <property type="match status" value="1"/>
</dbReference>
<dbReference type="InterPro" id="IPR016032">
    <property type="entry name" value="Sig_transdc_resp-reg_C-effctor"/>
</dbReference>
<keyword evidence="4" id="KW-0805">Transcription regulation</keyword>
<dbReference type="GO" id="GO:0000976">
    <property type="term" value="F:transcription cis-regulatory region binding"/>
    <property type="evidence" value="ECO:0007669"/>
    <property type="project" value="TreeGrafter"/>
</dbReference>
<evidence type="ECO:0000256" key="1">
    <source>
        <dbReference type="ARBA" id="ARBA00004496"/>
    </source>
</evidence>
<dbReference type="GO" id="GO:0005829">
    <property type="term" value="C:cytosol"/>
    <property type="evidence" value="ECO:0007669"/>
    <property type="project" value="TreeGrafter"/>
</dbReference>
<dbReference type="Gene3D" id="6.10.250.690">
    <property type="match status" value="1"/>
</dbReference>
<keyword evidence="6" id="KW-0804">Transcription</keyword>
<evidence type="ECO:0000256" key="6">
    <source>
        <dbReference type="ARBA" id="ARBA00023163"/>
    </source>
</evidence>
<dbReference type="SMART" id="SM00448">
    <property type="entry name" value="REC"/>
    <property type="match status" value="1"/>
</dbReference>
<evidence type="ECO:0000256" key="8">
    <source>
        <dbReference type="PROSITE-ProRule" id="PRU01091"/>
    </source>
</evidence>
<protein>
    <submittedName>
        <fullName evidence="11">DNA-binding response regulator</fullName>
    </submittedName>
</protein>
<dbReference type="GO" id="GO:0006355">
    <property type="term" value="P:regulation of DNA-templated transcription"/>
    <property type="evidence" value="ECO:0007669"/>
    <property type="project" value="InterPro"/>
</dbReference>
<dbReference type="PANTHER" id="PTHR48111">
    <property type="entry name" value="REGULATOR OF RPOS"/>
    <property type="match status" value="1"/>
</dbReference>
<evidence type="ECO:0000259" key="9">
    <source>
        <dbReference type="PROSITE" id="PS50110"/>
    </source>
</evidence>
<dbReference type="CDD" id="cd00383">
    <property type="entry name" value="trans_reg_C"/>
    <property type="match status" value="1"/>
</dbReference>
<accession>A0A1S2LYP2</accession>
<comment type="subcellular location">
    <subcellularLocation>
        <location evidence="1">Cytoplasm</location>
    </subcellularLocation>
</comment>
<keyword evidence="5 8" id="KW-0238">DNA-binding</keyword>
<evidence type="ECO:0000313" key="12">
    <source>
        <dbReference type="Proteomes" id="UP000179524"/>
    </source>
</evidence>
<dbReference type="EMBL" id="MLQR01000001">
    <property type="protein sequence ID" value="OIJ17609.1"/>
    <property type="molecule type" value="Genomic_DNA"/>
</dbReference>